<evidence type="ECO:0000313" key="13">
    <source>
        <dbReference type="Proteomes" id="UP001107961"/>
    </source>
</evidence>
<keyword evidence="4" id="KW-0547">Nucleotide-binding</keyword>
<evidence type="ECO:0000256" key="5">
    <source>
        <dbReference type="ARBA" id="ARBA00022857"/>
    </source>
</evidence>
<comment type="caution">
    <text evidence="12">The sequence shown here is derived from an EMBL/GenBank/DDBJ whole genome shotgun (WGS) entry which is preliminary data.</text>
</comment>
<dbReference type="SMART" id="SM01002">
    <property type="entry name" value="AlaDh_PNT_C"/>
    <property type="match status" value="1"/>
</dbReference>
<dbReference type="InterPro" id="IPR008143">
    <property type="entry name" value="Ala_DH/PNT_CS2"/>
</dbReference>
<evidence type="ECO:0000256" key="6">
    <source>
        <dbReference type="ARBA" id="ARBA00022967"/>
    </source>
</evidence>
<accession>A0A9Q3W7V4</accession>
<dbReference type="InterPro" id="IPR036291">
    <property type="entry name" value="NAD(P)-bd_dom_sf"/>
</dbReference>
<protein>
    <recommendedName>
        <fullName evidence="3">proton-translocating NAD(P)(+) transhydrogenase</fullName>
        <ecNumber evidence="3">7.1.1.1</ecNumber>
    </recommendedName>
</protein>
<dbReference type="PANTHER" id="PTHR10160">
    <property type="entry name" value="NAD(P) TRANSHYDROGENASE"/>
    <property type="match status" value="1"/>
</dbReference>
<dbReference type="SMART" id="SM01003">
    <property type="entry name" value="AlaDh_PNT_N"/>
    <property type="match status" value="1"/>
</dbReference>
<evidence type="ECO:0000256" key="2">
    <source>
        <dbReference type="ARBA" id="ARBA00005689"/>
    </source>
</evidence>
<evidence type="ECO:0000313" key="12">
    <source>
        <dbReference type="EMBL" id="MCE7510154.1"/>
    </source>
</evidence>
<evidence type="ECO:0000256" key="7">
    <source>
        <dbReference type="ARBA" id="ARBA00023027"/>
    </source>
</evidence>
<dbReference type="EC" id="7.1.1.1" evidence="3"/>
<comment type="catalytic activity">
    <reaction evidence="8">
        <text>NAD(+) + NADPH + H(+)(in) = NADH + NADP(+) + H(+)(out)</text>
        <dbReference type="Rhea" id="RHEA:47992"/>
        <dbReference type="ChEBI" id="CHEBI:15378"/>
        <dbReference type="ChEBI" id="CHEBI:57540"/>
        <dbReference type="ChEBI" id="CHEBI:57783"/>
        <dbReference type="ChEBI" id="CHEBI:57945"/>
        <dbReference type="ChEBI" id="CHEBI:58349"/>
        <dbReference type="EC" id="7.1.1.1"/>
    </reaction>
</comment>
<dbReference type="GO" id="GO:0006740">
    <property type="term" value="P:NADPH regeneration"/>
    <property type="evidence" value="ECO:0007669"/>
    <property type="project" value="TreeGrafter"/>
</dbReference>
<evidence type="ECO:0000259" key="11">
    <source>
        <dbReference type="SMART" id="SM01003"/>
    </source>
</evidence>
<dbReference type="GO" id="GO:0005886">
    <property type="term" value="C:plasma membrane"/>
    <property type="evidence" value="ECO:0007669"/>
    <property type="project" value="TreeGrafter"/>
</dbReference>
<keyword evidence="6" id="KW-1278">Translocase</keyword>
<dbReference type="Pfam" id="PF05222">
    <property type="entry name" value="AlaDh_PNT_N"/>
    <property type="match status" value="1"/>
</dbReference>
<keyword evidence="7" id="KW-0520">NAD</keyword>
<dbReference type="NCBIfam" id="NF006942">
    <property type="entry name" value="PRK09424.1"/>
    <property type="match status" value="1"/>
</dbReference>
<dbReference type="GO" id="GO:0050661">
    <property type="term" value="F:NADP binding"/>
    <property type="evidence" value="ECO:0007669"/>
    <property type="project" value="TreeGrafter"/>
</dbReference>
<dbReference type="CDD" id="cd05304">
    <property type="entry name" value="Rubrum_tdh"/>
    <property type="match status" value="1"/>
</dbReference>
<organism evidence="12 13">
    <name type="scientific">Alloalcanivorax xenomutans</name>
    <dbReference type="NCBI Taxonomy" id="1094342"/>
    <lineage>
        <taxon>Bacteria</taxon>
        <taxon>Pseudomonadati</taxon>
        <taxon>Pseudomonadota</taxon>
        <taxon>Gammaproteobacteria</taxon>
        <taxon>Oceanospirillales</taxon>
        <taxon>Alcanivoracaceae</taxon>
        <taxon>Alloalcanivorax</taxon>
    </lineage>
</organism>
<dbReference type="SUPFAM" id="SSF52283">
    <property type="entry name" value="Formate/glycerate dehydrogenase catalytic domain-like"/>
    <property type="match status" value="1"/>
</dbReference>
<evidence type="ECO:0000256" key="4">
    <source>
        <dbReference type="ARBA" id="ARBA00022741"/>
    </source>
</evidence>
<dbReference type="GO" id="GO:0008750">
    <property type="term" value="F:proton-translocating NAD(P)+ transhydrogenase activity"/>
    <property type="evidence" value="ECO:0007669"/>
    <property type="project" value="UniProtKB-EC"/>
</dbReference>
<dbReference type="PANTHER" id="PTHR10160:SF19">
    <property type="entry name" value="PROTON-TRANSLOCATING NAD(P)(+) TRANSHYDROGENASE"/>
    <property type="match status" value="1"/>
</dbReference>
<dbReference type="AlphaFoldDB" id="A0A9Q3W7V4"/>
<dbReference type="KEGG" id="axe:P40_10930"/>
<comment type="similarity">
    <text evidence="2">Belongs to the AlaDH/PNT family.</text>
</comment>
<keyword evidence="5" id="KW-0521">NADP</keyword>
<keyword evidence="12" id="KW-0560">Oxidoreductase</keyword>
<dbReference type="GO" id="GO:0016491">
    <property type="term" value="F:oxidoreductase activity"/>
    <property type="evidence" value="ECO:0007669"/>
    <property type="project" value="UniProtKB-KW"/>
</dbReference>
<evidence type="ECO:0000259" key="10">
    <source>
        <dbReference type="SMART" id="SM01002"/>
    </source>
</evidence>
<reference evidence="12" key="1">
    <citation type="submission" date="2022-01" db="EMBL/GenBank/DDBJ databases">
        <authorList>
            <person name="Karlyshev A.V."/>
            <person name="Jaspars M."/>
        </authorList>
    </citation>
    <scope>NUCLEOTIDE SEQUENCE</scope>
    <source>
        <strain evidence="12">AGSA3-2</strain>
    </source>
</reference>
<proteinExistence type="inferred from homology"/>
<dbReference type="EMBL" id="JAJVKT010000021">
    <property type="protein sequence ID" value="MCE7510154.1"/>
    <property type="molecule type" value="Genomic_DNA"/>
</dbReference>
<dbReference type="InterPro" id="IPR007698">
    <property type="entry name" value="AlaDH/PNT_NAD(H)-bd"/>
</dbReference>
<evidence type="ECO:0000256" key="9">
    <source>
        <dbReference type="SAM" id="MobiDB-lite"/>
    </source>
</evidence>
<comment type="function">
    <text evidence="1">The transhydrogenation between NADH and NADP is coupled to respiration and ATP hydrolysis and functions as a proton pump across the membrane.</text>
</comment>
<sequence length="404" mass="42547">MIIGVPKEIRPGEERVALTPANIAALLKKHDVQILVETGAGVAAGFTDGQYEAAGAKLADRDQIFSSAQVILQVQTPGSNTTNGQDDLDKMKSGQFLIGMTDPLANPGFAQQLAQSNVTGIALELVPRITRAQAMDVLSSMAMIAGYKCVLLAATTANRMFPMNMTAAGTLNASRVFVMGAGVAGLQACATAKRLGAVVEAYDVRPAAREQILSVGAKPVELDLDTGEAEGSGGYAKAQGEDFLKRQRELMTDVIKDMDVVITTAAVPGAKSPILVTADMVKAMKQGSVIVDLAAERGGNCELTQSGKTVVEHGVTIIGPENVPSSVPHHASQMFGKNMENLLNLLLNDQGELALDFEDQIVADTVISHNGDVPHTRLRELLGLPALEKPEPEAADADNGKEEK</sequence>
<feature type="domain" description="Alanine dehydrogenase/pyridine nucleotide transhydrogenase NAD(H)-binding" evidence="10">
    <location>
        <begin position="154"/>
        <end position="319"/>
    </location>
</feature>
<evidence type="ECO:0000256" key="3">
    <source>
        <dbReference type="ARBA" id="ARBA00012943"/>
    </source>
</evidence>
<dbReference type="Pfam" id="PF01262">
    <property type="entry name" value="AlaDh_PNT_C"/>
    <property type="match status" value="1"/>
</dbReference>
<evidence type="ECO:0000256" key="1">
    <source>
        <dbReference type="ARBA" id="ARBA00003943"/>
    </source>
</evidence>
<name>A0A9Q3W7V4_9GAMM</name>
<gene>
    <name evidence="12" type="ORF">LZG35_16065</name>
</gene>
<dbReference type="RefSeq" id="WP_022995082.1">
    <property type="nucleotide sequence ID" value="NZ_CP012331.1"/>
</dbReference>
<dbReference type="PROSITE" id="PS00837">
    <property type="entry name" value="ALADH_PNT_2"/>
    <property type="match status" value="1"/>
</dbReference>
<evidence type="ECO:0000256" key="8">
    <source>
        <dbReference type="ARBA" id="ARBA00048202"/>
    </source>
</evidence>
<dbReference type="Proteomes" id="UP001107961">
    <property type="component" value="Unassembled WGS sequence"/>
</dbReference>
<dbReference type="Gene3D" id="3.40.50.720">
    <property type="entry name" value="NAD(P)-binding Rossmann-like Domain"/>
    <property type="match status" value="2"/>
</dbReference>
<dbReference type="SUPFAM" id="SSF51735">
    <property type="entry name" value="NAD(P)-binding Rossmann-fold domains"/>
    <property type="match status" value="1"/>
</dbReference>
<keyword evidence="13" id="KW-1185">Reference proteome</keyword>
<feature type="region of interest" description="Disordered" evidence="9">
    <location>
        <begin position="385"/>
        <end position="404"/>
    </location>
</feature>
<dbReference type="InterPro" id="IPR007886">
    <property type="entry name" value="AlaDH/PNT_N"/>
</dbReference>
<dbReference type="GeneID" id="94686831"/>
<feature type="domain" description="Alanine dehydrogenase/pyridine nucleotide transhydrogenase N-terminal" evidence="11">
    <location>
        <begin position="4"/>
        <end position="145"/>
    </location>
</feature>
<feature type="compositionally biased region" description="Basic and acidic residues" evidence="9">
    <location>
        <begin position="388"/>
        <end position="404"/>
    </location>
</feature>